<keyword evidence="4" id="KW-0963">Cytoplasm</keyword>
<comment type="function">
    <text evidence="4">Nucleoside triphosphate pyrophosphatase. May have a dual role in cell division arrest and in preventing the incorporation of modified nucleotides into cellular nucleic acids.</text>
</comment>
<dbReference type="GO" id="GO:0047429">
    <property type="term" value="F:nucleoside triphosphate diphosphatase activity"/>
    <property type="evidence" value="ECO:0007669"/>
    <property type="project" value="UniProtKB-EC"/>
</dbReference>
<comment type="caution">
    <text evidence="4">Lacks conserved residue(s) required for the propagation of feature annotation.</text>
</comment>
<evidence type="ECO:0000256" key="4">
    <source>
        <dbReference type="HAMAP-Rule" id="MF_00528"/>
    </source>
</evidence>
<dbReference type="PATRIC" id="fig|45065.4.peg.1503"/>
<comment type="cofactor">
    <cofactor evidence="1 4">
        <name>a divalent metal cation</name>
        <dbReference type="ChEBI" id="CHEBI:60240"/>
    </cofactor>
</comment>
<dbReference type="NCBIfam" id="TIGR00172">
    <property type="entry name" value="maf"/>
    <property type="match status" value="1"/>
</dbReference>
<evidence type="ECO:0000256" key="1">
    <source>
        <dbReference type="ARBA" id="ARBA00001968"/>
    </source>
</evidence>
<dbReference type="Pfam" id="PF02545">
    <property type="entry name" value="Maf"/>
    <property type="match status" value="1"/>
</dbReference>
<proteinExistence type="inferred from homology"/>
<dbReference type="AlphaFoldDB" id="A0A0W0TT65"/>
<sequence>MSEFLRQKPLILASGSTNRRMLLESLGLSFEIHPPLCDEDALKDTFTGSNDKLAAFLACEKAREVSLRFPDAFVLAADQVCLHQDTVFNKPLTLENARLQLEKLSGHTHQLMNAVCLMSEGKVIWEHEETATLTMRALTSVAINAYLQADTPLQSCGSYHFESRGKWLFTHIEGHESTITGLPLLALANALLQHGVVSLP</sequence>
<dbReference type="RefSeq" id="WP_028385683.1">
    <property type="nucleotide sequence ID" value="NZ_CAAAHN010000006.1"/>
</dbReference>
<comment type="similarity">
    <text evidence="4">Belongs to the Maf family.</text>
</comment>
<dbReference type="GO" id="GO:0005737">
    <property type="term" value="C:cytoplasm"/>
    <property type="evidence" value="ECO:0007669"/>
    <property type="project" value="UniProtKB-SubCell"/>
</dbReference>
<keyword evidence="3 4" id="KW-0546">Nucleotide metabolism</keyword>
<evidence type="ECO:0000256" key="2">
    <source>
        <dbReference type="ARBA" id="ARBA00022801"/>
    </source>
</evidence>
<comment type="catalytic activity">
    <reaction evidence="4">
        <text>a 2'-deoxyribonucleoside 5'-triphosphate + H2O = a 2'-deoxyribonucleoside 5'-phosphate + diphosphate + H(+)</text>
        <dbReference type="Rhea" id="RHEA:44644"/>
        <dbReference type="ChEBI" id="CHEBI:15377"/>
        <dbReference type="ChEBI" id="CHEBI:15378"/>
        <dbReference type="ChEBI" id="CHEBI:33019"/>
        <dbReference type="ChEBI" id="CHEBI:61560"/>
        <dbReference type="ChEBI" id="CHEBI:65317"/>
        <dbReference type="EC" id="3.6.1.9"/>
    </reaction>
</comment>
<dbReference type="EC" id="3.6.1.9" evidence="4"/>
<gene>
    <name evidence="5" type="ORF">Lgee_1393</name>
</gene>
<organism evidence="5 6">
    <name type="scientific">Legionella geestiana</name>
    <dbReference type="NCBI Taxonomy" id="45065"/>
    <lineage>
        <taxon>Bacteria</taxon>
        <taxon>Pseudomonadati</taxon>
        <taxon>Pseudomonadota</taxon>
        <taxon>Gammaproteobacteria</taxon>
        <taxon>Legionellales</taxon>
        <taxon>Legionellaceae</taxon>
        <taxon>Legionella</taxon>
    </lineage>
</organism>
<evidence type="ECO:0000256" key="3">
    <source>
        <dbReference type="ARBA" id="ARBA00023080"/>
    </source>
</evidence>
<dbReference type="GO" id="GO:0009117">
    <property type="term" value="P:nucleotide metabolic process"/>
    <property type="evidence" value="ECO:0007669"/>
    <property type="project" value="UniProtKB-KW"/>
</dbReference>
<dbReference type="HAMAP" id="MF_00528">
    <property type="entry name" value="Maf"/>
    <property type="match status" value="1"/>
</dbReference>
<reference evidence="5 6" key="1">
    <citation type="submission" date="2015-11" db="EMBL/GenBank/DDBJ databases">
        <title>Genomic analysis of 38 Legionella species identifies large and diverse effector repertoires.</title>
        <authorList>
            <person name="Burstein D."/>
            <person name="Amaro F."/>
            <person name="Zusman T."/>
            <person name="Lifshitz Z."/>
            <person name="Cohen O."/>
            <person name="Gilbert J.A."/>
            <person name="Pupko T."/>
            <person name="Shuman H.A."/>
            <person name="Segal G."/>
        </authorList>
    </citation>
    <scope>NUCLEOTIDE SEQUENCE [LARGE SCALE GENOMIC DNA]</scope>
    <source>
        <strain evidence="5 6">ATCC 49504</strain>
    </source>
</reference>
<dbReference type="Gene3D" id="3.90.950.10">
    <property type="match status" value="1"/>
</dbReference>
<protein>
    <recommendedName>
        <fullName evidence="4">Nucleoside triphosphate pyrophosphatase</fullName>
        <ecNumber evidence="4">3.6.1.9</ecNumber>
    </recommendedName>
    <alternativeName>
        <fullName evidence="4">Nucleotide pyrophosphatase</fullName>
        <shortName evidence="4">Nucleotide PPase</shortName>
    </alternativeName>
</protein>
<dbReference type="InterPro" id="IPR003697">
    <property type="entry name" value="Maf-like"/>
</dbReference>
<keyword evidence="6" id="KW-1185">Reference proteome</keyword>
<dbReference type="PIRSF" id="PIRSF006305">
    <property type="entry name" value="Maf"/>
    <property type="match status" value="1"/>
</dbReference>
<dbReference type="SUPFAM" id="SSF52972">
    <property type="entry name" value="ITPase-like"/>
    <property type="match status" value="1"/>
</dbReference>
<dbReference type="Proteomes" id="UP000054785">
    <property type="component" value="Unassembled WGS sequence"/>
</dbReference>
<dbReference type="CDD" id="cd00555">
    <property type="entry name" value="Maf"/>
    <property type="match status" value="1"/>
</dbReference>
<comment type="catalytic activity">
    <reaction evidence="4">
        <text>a ribonucleoside 5'-triphosphate + H2O = a ribonucleoside 5'-phosphate + diphosphate + H(+)</text>
        <dbReference type="Rhea" id="RHEA:23996"/>
        <dbReference type="ChEBI" id="CHEBI:15377"/>
        <dbReference type="ChEBI" id="CHEBI:15378"/>
        <dbReference type="ChEBI" id="CHEBI:33019"/>
        <dbReference type="ChEBI" id="CHEBI:58043"/>
        <dbReference type="ChEBI" id="CHEBI:61557"/>
        <dbReference type="EC" id="3.6.1.9"/>
    </reaction>
</comment>
<dbReference type="PANTHER" id="PTHR43213">
    <property type="entry name" value="BIFUNCTIONAL DTTP/UTP PYROPHOSPHATASE/METHYLTRANSFERASE PROTEIN-RELATED"/>
    <property type="match status" value="1"/>
</dbReference>
<dbReference type="STRING" id="45065.Lgee_1393"/>
<comment type="caution">
    <text evidence="5">The sequence shown here is derived from an EMBL/GenBank/DDBJ whole genome shotgun (WGS) entry which is preliminary data.</text>
</comment>
<keyword evidence="2 4" id="KW-0378">Hydrolase</keyword>
<dbReference type="InterPro" id="IPR029001">
    <property type="entry name" value="ITPase-like_fam"/>
</dbReference>
<comment type="subcellular location">
    <subcellularLocation>
        <location evidence="4">Cytoplasm</location>
    </subcellularLocation>
</comment>
<feature type="active site" description="Proton acceptor" evidence="4">
    <location>
        <position position="78"/>
    </location>
</feature>
<name>A0A0W0TT65_9GAMM</name>
<accession>A0A0W0TT65</accession>
<dbReference type="PANTHER" id="PTHR43213:SF5">
    <property type="entry name" value="BIFUNCTIONAL DTTP_UTP PYROPHOSPHATASE_METHYLTRANSFERASE PROTEIN-RELATED"/>
    <property type="match status" value="1"/>
</dbReference>
<dbReference type="EMBL" id="LNYC01000052">
    <property type="protein sequence ID" value="KTC98947.1"/>
    <property type="molecule type" value="Genomic_DNA"/>
</dbReference>
<evidence type="ECO:0000313" key="5">
    <source>
        <dbReference type="EMBL" id="KTC98947.1"/>
    </source>
</evidence>
<dbReference type="OrthoDB" id="9813694at2"/>
<evidence type="ECO:0000313" key="6">
    <source>
        <dbReference type="Proteomes" id="UP000054785"/>
    </source>
</evidence>